<sequence length="227" mass="23772">MAERMSKTNKPVSSSMDHFSAFFQSFNVGDHPNIQPSAAQKGKKKKHSSSFSNGSGGGAHFGRDDTDMRVPPNGNINAGYAVEAPWFWGQGETPRPGNLHGNGAPWFMHGGCYMTMTPPTPPVPPVPLIHPNFTRGPGTGPWNCGRVGMTITQDVTGGVNYGGKPAGLSNGSINLEPGSGSNYYWGKGETKVPPNAHGNINIGLGAGGVNSGKNSASINHLYGTINI</sequence>
<proteinExistence type="predicted"/>
<name>A0AAV5IR66_9ROSI</name>
<comment type="caution">
    <text evidence="2">The sequence shown here is derived from an EMBL/GenBank/DDBJ whole genome shotgun (WGS) entry which is preliminary data.</text>
</comment>
<feature type="region of interest" description="Disordered" evidence="1">
    <location>
        <begin position="31"/>
        <end position="67"/>
    </location>
</feature>
<evidence type="ECO:0000313" key="3">
    <source>
        <dbReference type="Proteomes" id="UP001054252"/>
    </source>
</evidence>
<evidence type="ECO:0000313" key="2">
    <source>
        <dbReference type="EMBL" id="GKV02354.1"/>
    </source>
</evidence>
<keyword evidence="3" id="KW-1185">Reference proteome</keyword>
<organism evidence="2 3">
    <name type="scientific">Rubroshorea leprosula</name>
    <dbReference type="NCBI Taxonomy" id="152421"/>
    <lineage>
        <taxon>Eukaryota</taxon>
        <taxon>Viridiplantae</taxon>
        <taxon>Streptophyta</taxon>
        <taxon>Embryophyta</taxon>
        <taxon>Tracheophyta</taxon>
        <taxon>Spermatophyta</taxon>
        <taxon>Magnoliopsida</taxon>
        <taxon>eudicotyledons</taxon>
        <taxon>Gunneridae</taxon>
        <taxon>Pentapetalae</taxon>
        <taxon>rosids</taxon>
        <taxon>malvids</taxon>
        <taxon>Malvales</taxon>
        <taxon>Dipterocarpaceae</taxon>
        <taxon>Rubroshorea</taxon>
    </lineage>
</organism>
<accession>A0AAV5IR66</accession>
<gene>
    <name evidence="2" type="ORF">SLEP1_g14804</name>
</gene>
<dbReference type="AlphaFoldDB" id="A0AAV5IR66"/>
<evidence type="ECO:0000256" key="1">
    <source>
        <dbReference type="SAM" id="MobiDB-lite"/>
    </source>
</evidence>
<reference evidence="2 3" key="1">
    <citation type="journal article" date="2021" name="Commun. Biol.">
        <title>The genome of Shorea leprosula (Dipterocarpaceae) highlights the ecological relevance of drought in aseasonal tropical rainforests.</title>
        <authorList>
            <person name="Ng K.K.S."/>
            <person name="Kobayashi M.J."/>
            <person name="Fawcett J.A."/>
            <person name="Hatakeyama M."/>
            <person name="Paape T."/>
            <person name="Ng C.H."/>
            <person name="Ang C.C."/>
            <person name="Tnah L.H."/>
            <person name="Lee C.T."/>
            <person name="Nishiyama T."/>
            <person name="Sese J."/>
            <person name="O'Brien M.J."/>
            <person name="Copetti D."/>
            <person name="Mohd Noor M.I."/>
            <person name="Ong R.C."/>
            <person name="Putra M."/>
            <person name="Sireger I.Z."/>
            <person name="Indrioko S."/>
            <person name="Kosugi Y."/>
            <person name="Izuno A."/>
            <person name="Isagi Y."/>
            <person name="Lee S.L."/>
            <person name="Shimizu K.K."/>
        </authorList>
    </citation>
    <scope>NUCLEOTIDE SEQUENCE [LARGE SCALE GENOMIC DNA]</scope>
    <source>
        <strain evidence="2">214</strain>
    </source>
</reference>
<dbReference type="EMBL" id="BPVZ01000018">
    <property type="protein sequence ID" value="GKV02354.1"/>
    <property type="molecule type" value="Genomic_DNA"/>
</dbReference>
<protein>
    <submittedName>
        <fullName evidence="2">Uncharacterized protein</fullName>
    </submittedName>
</protein>
<dbReference type="Proteomes" id="UP001054252">
    <property type="component" value="Unassembled WGS sequence"/>
</dbReference>